<evidence type="ECO:0008006" key="3">
    <source>
        <dbReference type="Google" id="ProtNLM"/>
    </source>
</evidence>
<organism evidence="1 2">
    <name type="scientific">Pseudopedobacter beijingensis</name>
    <dbReference type="NCBI Taxonomy" id="1207056"/>
    <lineage>
        <taxon>Bacteria</taxon>
        <taxon>Pseudomonadati</taxon>
        <taxon>Bacteroidota</taxon>
        <taxon>Sphingobacteriia</taxon>
        <taxon>Sphingobacteriales</taxon>
        <taxon>Sphingobacteriaceae</taxon>
        <taxon>Pseudopedobacter</taxon>
    </lineage>
</organism>
<keyword evidence="2" id="KW-1185">Reference proteome</keyword>
<evidence type="ECO:0000313" key="2">
    <source>
        <dbReference type="Proteomes" id="UP001597118"/>
    </source>
</evidence>
<protein>
    <recommendedName>
        <fullName evidence="3">F5/8 type C domain-containing protein</fullName>
    </recommendedName>
</protein>
<proteinExistence type="predicted"/>
<dbReference type="Proteomes" id="UP001597118">
    <property type="component" value="Unassembled WGS sequence"/>
</dbReference>
<sequence>MKKTVLSRVLLLSLFMLMSAVGYSQIVAWQFALPEPSTGKDRSANATINNENLEQSVLTRGPSAVAKQGNARGFSGNFPIDATKEDAKKSGAYYQFTIQAKKGNKVSLSSLDAVLRRQAESAHIYRWMYSLDGKNFKEVGNEDVVINDLNNNGIKQKSISLTEYKDLQNVPSSKTITFRIYAWGGISEKTGAIAFGFGKSNAKGSPVLAIKGSIETDKK</sequence>
<gene>
    <name evidence="1" type="ORF">ACFSAH_19695</name>
</gene>
<dbReference type="EMBL" id="JBHUDG010000051">
    <property type="protein sequence ID" value="MFD1632104.1"/>
    <property type="molecule type" value="Genomic_DNA"/>
</dbReference>
<reference evidence="2" key="1">
    <citation type="journal article" date="2019" name="Int. J. Syst. Evol. Microbiol.">
        <title>The Global Catalogue of Microorganisms (GCM) 10K type strain sequencing project: providing services to taxonomists for standard genome sequencing and annotation.</title>
        <authorList>
            <consortium name="The Broad Institute Genomics Platform"/>
            <consortium name="The Broad Institute Genome Sequencing Center for Infectious Disease"/>
            <person name="Wu L."/>
            <person name="Ma J."/>
        </authorList>
    </citation>
    <scope>NUCLEOTIDE SEQUENCE [LARGE SCALE GENOMIC DNA]</scope>
    <source>
        <strain evidence="2">CCUG 53762</strain>
    </source>
</reference>
<dbReference type="RefSeq" id="WP_379664425.1">
    <property type="nucleotide sequence ID" value="NZ_JBHUDG010000051.1"/>
</dbReference>
<accession>A0ABW4IJB6</accession>
<name>A0ABW4IJB6_9SPHI</name>
<evidence type="ECO:0000313" key="1">
    <source>
        <dbReference type="EMBL" id="MFD1632104.1"/>
    </source>
</evidence>
<comment type="caution">
    <text evidence="1">The sequence shown here is derived from an EMBL/GenBank/DDBJ whole genome shotgun (WGS) entry which is preliminary data.</text>
</comment>